<name>A0A4S8KTY6_DENBC</name>
<protein>
    <submittedName>
        <fullName evidence="2">Uncharacterized protein</fullName>
    </submittedName>
</protein>
<feature type="region of interest" description="Disordered" evidence="1">
    <location>
        <begin position="1"/>
        <end position="25"/>
    </location>
</feature>
<proteinExistence type="predicted"/>
<dbReference type="OrthoDB" id="3260975at2759"/>
<gene>
    <name evidence="2" type="ORF">K435DRAFT_699077</name>
</gene>
<dbReference type="Proteomes" id="UP000297245">
    <property type="component" value="Unassembled WGS sequence"/>
</dbReference>
<feature type="non-terminal residue" evidence="2">
    <location>
        <position position="1"/>
    </location>
</feature>
<accession>A0A4S8KTY6</accession>
<evidence type="ECO:0000313" key="2">
    <source>
        <dbReference type="EMBL" id="THU78918.1"/>
    </source>
</evidence>
<feature type="compositionally biased region" description="Polar residues" evidence="1">
    <location>
        <begin position="1"/>
        <end position="14"/>
    </location>
</feature>
<sequence length="55" mass="5959">AYQAQVATWEQQHGTGARVDHRKPFPLTPGTAPVCSGECFKCGTQCNSRTHQSAL</sequence>
<dbReference type="AlphaFoldDB" id="A0A4S8KTY6"/>
<evidence type="ECO:0000256" key="1">
    <source>
        <dbReference type="SAM" id="MobiDB-lite"/>
    </source>
</evidence>
<organism evidence="2 3">
    <name type="scientific">Dendrothele bispora (strain CBS 962.96)</name>
    <dbReference type="NCBI Taxonomy" id="1314807"/>
    <lineage>
        <taxon>Eukaryota</taxon>
        <taxon>Fungi</taxon>
        <taxon>Dikarya</taxon>
        <taxon>Basidiomycota</taxon>
        <taxon>Agaricomycotina</taxon>
        <taxon>Agaricomycetes</taxon>
        <taxon>Agaricomycetidae</taxon>
        <taxon>Agaricales</taxon>
        <taxon>Agaricales incertae sedis</taxon>
        <taxon>Dendrothele</taxon>
    </lineage>
</organism>
<reference evidence="2 3" key="1">
    <citation type="journal article" date="2019" name="Nat. Ecol. Evol.">
        <title>Megaphylogeny resolves global patterns of mushroom evolution.</title>
        <authorList>
            <person name="Varga T."/>
            <person name="Krizsan K."/>
            <person name="Foldi C."/>
            <person name="Dima B."/>
            <person name="Sanchez-Garcia M."/>
            <person name="Sanchez-Ramirez S."/>
            <person name="Szollosi G.J."/>
            <person name="Szarkandi J.G."/>
            <person name="Papp V."/>
            <person name="Albert L."/>
            <person name="Andreopoulos W."/>
            <person name="Angelini C."/>
            <person name="Antonin V."/>
            <person name="Barry K.W."/>
            <person name="Bougher N.L."/>
            <person name="Buchanan P."/>
            <person name="Buyck B."/>
            <person name="Bense V."/>
            <person name="Catcheside P."/>
            <person name="Chovatia M."/>
            <person name="Cooper J."/>
            <person name="Damon W."/>
            <person name="Desjardin D."/>
            <person name="Finy P."/>
            <person name="Geml J."/>
            <person name="Haridas S."/>
            <person name="Hughes K."/>
            <person name="Justo A."/>
            <person name="Karasinski D."/>
            <person name="Kautmanova I."/>
            <person name="Kiss B."/>
            <person name="Kocsube S."/>
            <person name="Kotiranta H."/>
            <person name="LaButti K.M."/>
            <person name="Lechner B.E."/>
            <person name="Liimatainen K."/>
            <person name="Lipzen A."/>
            <person name="Lukacs Z."/>
            <person name="Mihaltcheva S."/>
            <person name="Morgado L.N."/>
            <person name="Niskanen T."/>
            <person name="Noordeloos M.E."/>
            <person name="Ohm R.A."/>
            <person name="Ortiz-Santana B."/>
            <person name="Ovrebo C."/>
            <person name="Racz N."/>
            <person name="Riley R."/>
            <person name="Savchenko A."/>
            <person name="Shiryaev A."/>
            <person name="Soop K."/>
            <person name="Spirin V."/>
            <person name="Szebenyi C."/>
            <person name="Tomsovsky M."/>
            <person name="Tulloss R.E."/>
            <person name="Uehling J."/>
            <person name="Grigoriev I.V."/>
            <person name="Vagvolgyi C."/>
            <person name="Papp T."/>
            <person name="Martin F.M."/>
            <person name="Miettinen O."/>
            <person name="Hibbett D.S."/>
            <person name="Nagy L.G."/>
        </authorList>
    </citation>
    <scope>NUCLEOTIDE SEQUENCE [LARGE SCALE GENOMIC DNA]</scope>
    <source>
        <strain evidence="2 3">CBS 962.96</strain>
    </source>
</reference>
<dbReference type="EMBL" id="ML180109">
    <property type="protein sequence ID" value="THU78918.1"/>
    <property type="molecule type" value="Genomic_DNA"/>
</dbReference>
<keyword evidence="3" id="KW-1185">Reference proteome</keyword>
<evidence type="ECO:0000313" key="3">
    <source>
        <dbReference type="Proteomes" id="UP000297245"/>
    </source>
</evidence>